<dbReference type="EMBL" id="MFUR01000011">
    <property type="protein sequence ID" value="OGI86754.1"/>
    <property type="molecule type" value="Genomic_DNA"/>
</dbReference>
<name>A0A1F6WY97_9BACT</name>
<comment type="caution">
    <text evidence="1">The sequence shown here is derived from an EMBL/GenBank/DDBJ whole genome shotgun (WGS) entry which is preliminary data.</text>
</comment>
<evidence type="ECO:0000313" key="2">
    <source>
        <dbReference type="Proteomes" id="UP000177001"/>
    </source>
</evidence>
<dbReference type="AlphaFoldDB" id="A0A1F6WY97"/>
<evidence type="ECO:0000313" key="1">
    <source>
        <dbReference type="EMBL" id="OGI86754.1"/>
    </source>
</evidence>
<accession>A0A1F6WY97</accession>
<organism evidence="1 2">
    <name type="scientific">Candidatus Nomurabacteria bacterium RIFCSPLOWO2_01_FULL_36_16</name>
    <dbReference type="NCBI Taxonomy" id="1801767"/>
    <lineage>
        <taxon>Bacteria</taxon>
        <taxon>Candidatus Nomuraibacteriota</taxon>
    </lineage>
</organism>
<proteinExistence type="predicted"/>
<protein>
    <submittedName>
        <fullName evidence="1">Uncharacterized protein</fullName>
    </submittedName>
</protein>
<dbReference type="Proteomes" id="UP000177001">
    <property type="component" value="Unassembled WGS sequence"/>
</dbReference>
<gene>
    <name evidence="1" type="ORF">A3A91_01980</name>
</gene>
<sequence length="266" mass="29512">MLGSFTPENLKQLSEREKSVEQLEKLGNIWIGPDIAIEKPVIINPNQLTQGVNIIVNKKDFPAIDITKGGLGSLSWSVRSFFAQTGVEISFHNSNVSDDMLKDINSSKNTLIPVDLKNYGQRPVEVSGNVMRFFWANDSKRLRGAELLNKVKSGEFVVDGVEGEDWFLGGYNEEDKFTTTGKGSDKGLCIVVRLKPEKLYIPHTSEPIKKDNTKSTRENLLGLLQPIPKGVNANFEIGETPRIKLGPNIVGVINLGVNEKNQKHIN</sequence>
<reference evidence="1 2" key="1">
    <citation type="journal article" date="2016" name="Nat. Commun.">
        <title>Thousands of microbial genomes shed light on interconnected biogeochemical processes in an aquifer system.</title>
        <authorList>
            <person name="Anantharaman K."/>
            <person name="Brown C.T."/>
            <person name="Hug L.A."/>
            <person name="Sharon I."/>
            <person name="Castelle C.J."/>
            <person name="Probst A.J."/>
            <person name="Thomas B.C."/>
            <person name="Singh A."/>
            <person name="Wilkins M.J."/>
            <person name="Karaoz U."/>
            <person name="Brodie E.L."/>
            <person name="Williams K.H."/>
            <person name="Hubbard S.S."/>
            <person name="Banfield J.F."/>
        </authorList>
    </citation>
    <scope>NUCLEOTIDE SEQUENCE [LARGE SCALE GENOMIC DNA]</scope>
</reference>